<evidence type="ECO:0000313" key="4">
    <source>
        <dbReference type="Proteomes" id="UP000645966"/>
    </source>
</evidence>
<feature type="transmembrane region" description="Helical" evidence="2">
    <location>
        <begin position="247"/>
        <end position="268"/>
    </location>
</feature>
<feature type="compositionally biased region" description="Low complexity" evidence="1">
    <location>
        <begin position="194"/>
        <end position="218"/>
    </location>
</feature>
<evidence type="ECO:0000256" key="1">
    <source>
        <dbReference type="SAM" id="MobiDB-lite"/>
    </source>
</evidence>
<keyword evidence="2" id="KW-0812">Transmembrane</keyword>
<accession>A0A934M3X5</accession>
<comment type="caution">
    <text evidence="3">The sequence shown here is derived from an EMBL/GenBank/DDBJ whole genome shotgun (WGS) entry which is preliminary data.</text>
</comment>
<evidence type="ECO:0000313" key="3">
    <source>
        <dbReference type="EMBL" id="MBI8988356.1"/>
    </source>
</evidence>
<evidence type="ECO:0000256" key="2">
    <source>
        <dbReference type="SAM" id="Phobius"/>
    </source>
</evidence>
<feature type="region of interest" description="Disordered" evidence="1">
    <location>
        <begin position="194"/>
        <end position="243"/>
    </location>
</feature>
<keyword evidence="2" id="KW-1133">Transmembrane helix</keyword>
<dbReference type="EMBL" id="JAEIOS010000009">
    <property type="protein sequence ID" value="MBI8988356.1"/>
    <property type="molecule type" value="Genomic_DNA"/>
</dbReference>
<organism evidence="3 4">
    <name type="scientific">Corynebacterium meridianum</name>
    <dbReference type="NCBI Taxonomy" id="2765363"/>
    <lineage>
        <taxon>Bacteria</taxon>
        <taxon>Bacillati</taxon>
        <taxon>Actinomycetota</taxon>
        <taxon>Actinomycetes</taxon>
        <taxon>Mycobacteriales</taxon>
        <taxon>Corynebacteriaceae</taxon>
        <taxon>Corynebacterium</taxon>
    </lineage>
</organism>
<name>A0A934M3X5_9CORY</name>
<proteinExistence type="predicted"/>
<keyword evidence="4" id="KW-1185">Reference proteome</keyword>
<keyword evidence="2" id="KW-0472">Membrane</keyword>
<protein>
    <submittedName>
        <fullName evidence="3">Uncharacterized protein</fullName>
    </submittedName>
</protein>
<dbReference type="AlphaFoldDB" id="A0A934M3X5"/>
<gene>
    <name evidence="3" type="ORF">JDV75_01055</name>
</gene>
<reference evidence="3" key="1">
    <citation type="submission" date="2020-12" db="EMBL/GenBank/DDBJ databases">
        <title>Genome public.</title>
        <authorList>
            <person name="Sun Q."/>
        </authorList>
    </citation>
    <scope>NUCLEOTIDE SEQUENCE</scope>
    <source>
        <strain evidence="3">CCM 8863</strain>
    </source>
</reference>
<dbReference type="Proteomes" id="UP000645966">
    <property type="component" value="Unassembled WGS sequence"/>
</dbReference>
<sequence>MTPVMDMVDLQNEIHGIHLGSDSVRGVSVRGDLIAIWNNISWTESPEPQSDQARLLIAFYRYNEADTTFARLCAGVVGDKFDEYAGVGFPTDGDAVVASGRSGEIAIVEPASDGLDGVSDQIGYSRHVKNTRFPFTEGIREFSDGSLYIVDRPQDAVGKKFFVGLVRMSPTSATSQQDSDMDPVHMDYTAPVQEETTETPELTETQSPEPTEAPEPTEIQSPEPTKPPNPGPTESETPGSVASPKSLPLSILGIGALLALIAAIFHFITHPMQIPQLPH</sequence>